<evidence type="ECO:0000259" key="3">
    <source>
        <dbReference type="PROSITE" id="PS51278"/>
    </source>
</evidence>
<dbReference type="InterPro" id="IPR029055">
    <property type="entry name" value="Ntn_hydrolases_N"/>
</dbReference>
<dbReference type="HAMAP" id="MF_02036">
    <property type="entry name" value="EgtC"/>
    <property type="match status" value="1"/>
</dbReference>
<dbReference type="UniPathway" id="UPA01014"/>
<dbReference type="RefSeq" id="WP_015786566.1">
    <property type="nucleotide sequence ID" value="NZ_CALJZO010000032.1"/>
</dbReference>
<protein>
    <recommendedName>
        <fullName evidence="2">Gamma-glutamyl-hercynylcysteine sulfoxide hydrolase</fullName>
        <ecNumber evidence="2">3.5.1.118</ecNumber>
    </recommendedName>
    <alternativeName>
        <fullName evidence="2">Gamma-glutamyl hercynylcysteine S-oxide hydrolase</fullName>
    </alternativeName>
</protein>
<dbReference type="Pfam" id="PF13230">
    <property type="entry name" value="GATase_4"/>
    <property type="match status" value="1"/>
</dbReference>
<dbReference type="InterPro" id="IPR026869">
    <property type="entry name" value="EgtC-like"/>
</dbReference>
<dbReference type="InterPro" id="IPR017808">
    <property type="entry name" value="EgtC"/>
</dbReference>
<keyword evidence="1 2" id="KW-0315">Glutamine amidotransferase</keyword>
<comment type="caution">
    <text evidence="4">The sequence shown here is derived from an EMBL/GenBank/DDBJ whole genome shotgun (WGS) entry which is preliminary data.</text>
</comment>
<dbReference type="GO" id="GO:0052699">
    <property type="term" value="P:ergothioneine biosynthetic process"/>
    <property type="evidence" value="ECO:0007669"/>
    <property type="project" value="UniProtKB-UniRule"/>
</dbReference>
<name>A0A837D6S6_9PSEU</name>
<dbReference type="NCBIfam" id="TIGR03442">
    <property type="entry name" value="ergothioneine biosynthesis protein EgtC"/>
    <property type="match status" value="1"/>
</dbReference>
<evidence type="ECO:0000256" key="1">
    <source>
        <dbReference type="ARBA" id="ARBA00022962"/>
    </source>
</evidence>
<gene>
    <name evidence="2" type="primary">egtC</name>
    <name evidence="4" type="ORF">MINT15_37210</name>
</gene>
<dbReference type="EC" id="3.5.1.118" evidence="2"/>
<dbReference type="InterPro" id="IPR017932">
    <property type="entry name" value="GATase_2_dom"/>
</dbReference>
<evidence type="ECO:0000256" key="2">
    <source>
        <dbReference type="HAMAP-Rule" id="MF_02036"/>
    </source>
</evidence>
<dbReference type="GO" id="GO:0016811">
    <property type="term" value="F:hydrolase activity, acting on carbon-nitrogen (but not peptide) bonds, in linear amides"/>
    <property type="evidence" value="ECO:0007669"/>
    <property type="project" value="UniProtKB-UniRule"/>
</dbReference>
<comment type="function">
    <text evidence="2">Catalyzes the hydrolysis of the gamma-glutamyl amide bond of hercynyl-gamma-L-glutamyl-L-cysteine sulfoxide to produce hercynylcysteine sulfoxide, a step in the biosynthesis pathway of ergothioneine.</text>
</comment>
<evidence type="ECO:0000313" key="4">
    <source>
        <dbReference type="EMBL" id="KHF43519.1"/>
    </source>
</evidence>
<dbReference type="CDD" id="cd01908">
    <property type="entry name" value="YafJ"/>
    <property type="match status" value="1"/>
</dbReference>
<feature type="domain" description="Glutamine amidotransferase type-2" evidence="3">
    <location>
        <begin position="2"/>
        <end position="265"/>
    </location>
</feature>
<dbReference type="PROSITE" id="PS51278">
    <property type="entry name" value="GATASE_TYPE_2"/>
    <property type="match status" value="1"/>
</dbReference>
<evidence type="ECO:0000313" key="5">
    <source>
        <dbReference type="Proteomes" id="UP000030848"/>
    </source>
</evidence>
<dbReference type="Proteomes" id="UP000030848">
    <property type="component" value="Unassembled WGS sequence"/>
</dbReference>
<keyword evidence="2" id="KW-0378">Hydrolase</keyword>
<reference evidence="4 5" key="1">
    <citation type="submission" date="2014-10" db="EMBL/GenBank/DDBJ databases">
        <title>Genome sequence of Micropolyspora internatus JCM3315.</title>
        <authorList>
            <person name="Shin S.-K."/>
            <person name="Yi H."/>
        </authorList>
    </citation>
    <scope>NUCLEOTIDE SEQUENCE [LARGE SCALE GENOMIC DNA]</scope>
    <source>
        <strain evidence="4 5">JCM 3315</strain>
    </source>
</reference>
<dbReference type="InterPro" id="IPR032889">
    <property type="entry name" value="EgtC_Actinobacteria"/>
</dbReference>
<dbReference type="PANTHER" id="PTHR43187:SF2">
    <property type="entry name" value="GAMMA-GLUTAMYL-HERCYNYLCYSTEINE SULFOXIDE HYDROLASE"/>
    <property type="match status" value="1"/>
</dbReference>
<dbReference type="Gene3D" id="3.60.20.10">
    <property type="entry name" value="Glutamine Phosphoribosylpyrophosphate, subunit 1, domain 1"/>
    <property type="match status" value="1"/>
</dbReference>
<comment type="catalytic activity">
    <reaction evidence="2">
        <text>gamma-L-glutamyl-hercynylcysteine S-oxide + H2O = S-(hercyn-2-yl)-L-cysteine S-oxide + L-glutamate</text>
        <dbReference type="Rhea" id="RHEA:42684"/>
        <dbReference type="ChEBI" id="CHEBI:15377"/>
        <dbReference type="ChEBI" id="CHEBI:29985"/>
        <dbReference type="ChEBI" id="CHEBI:82703"/>
        <dbReference type="ChEBI" id="CHEBI:82706"/>
        <dbReference type="EC" id="3.5.1.118"/>
    </reaction>
</comment>
<dbReference type="AlphaFoldDB" id="A0A837D6S6"/>
<dbReference type="OMA" id="RRAGPIW"/>
<dbReference type="OrthoDB" id="9804310at2"/>
<comment type="pathway">
    <text evidence="2">Amino-acid biosynthesis; ergothioneine biosynthesis.</text>
</comment>
<dbReference type="SUPFAM" id="SSF56235">
    <property type="entry name" value="N-terminal nucleophile aminohydrolases (Ntn hydrolases)"/>
    <property type="match status" value="1"/>
</dbReference>
<sequence length="265" mass="28538">MCRHLAYLGPPVRLVDPVLHTPHSLLVQSYAPKDMRGGGTVNADGFGIGWFGDDGCPTRYRRSYPLWSDSAMSRLLAPVRAGAFLAAVRSGTPGMPVTETACAPFADDDWLFSHNGVVFGWPESVSGLAESIPVVDLLRLEVPTDSALLWLLLRHALRSGTDPVRALAELTHRVEAAAPGSRLNFLLVGKEVLVATAWTHTLSVRRFGEGVLVASEPCDDHADWRPVADGELVVARLHGPRGHAVDGAGAATFQIVPLEQKRSQT</sequence>
<dbReference type="EMBL" id="JRZE01000006">
    <property type="protein sequence ID" value="KHF43519.1"/>
    <property type="molecule type" value="Genomic_DNA"/>
</dbReference>
<dbReference type="InterPro" id="IPR052373">
    <property type="entry name" value="Gamma-glu_amide_hydrolase"/>
</dbReference>
<dbReference type="PANTHER" id="PTHR43187">
    <property type="entry name" value="GLUTAMINE AMIDOTRANSFERASE DUG3-RELATED"/>
    <property type="match status" value="1"/>
</dbReference>
<organism evidence="4 5">
    <name type="scientific">Saccharomonospora viridis</name>
    <dbReference type="NCBI Taxonomy" id="1852"/>
    <lineage>
        <taxon>Bacteria</taxon>
        <taxon>Bacillati</taxon>
        <taxon>Actinomycetota</taxon>
        <taxon>Actinomycetes</taxon>
        <taxon>Pseudonocardiales</taxon>
        <taxon>Pseudonocardiaceae</taxon>
        <taxon>Saccharomonospora</taxon>
    </lineage>
</organism>
<accession>A0A837D6S6</accession>
<proteinExistence type="inferred from homology"/>